<dbReference type="InterPro" id="IPR010985">
    <property type="entry name" value="Ribbon_hlx_hlx"/>
</dbReference>
<evidence type="ECO:0000256" key="1">
    <source>
        <dbReference type="SAM" id="MobiDB-lite"/>
    </source>
</evidence>
<evidence type="ECO:0000313" key="3">
    <source>
        <dbReference type="EMBL" id="MFD1562808.1"/>
    </source>
</evidence>
<feature type="region of interest" description="Disordered" evidence="1">
    <location>
        <begin position="69"/>
        <end position="100"/>
    </location>
</feature>
<accession>A0ABD6BDS0</accession>
<keyword evidence="4" id="KW-1185">Reference proteome</keyword>
<evidence type="ECO:0000259" key="2">
    <source>
        <dbReference type="Pfam" id="PF01402"/>
    </source>
</evidence>
<dbReference type="Gene3D" id="1.10.1220.10">
    <property type="entry name" value="Met repressor-like"/>
    <property type="match status" value="1"/>
</dbReference>
<dbReference type="InterPro" id="IPR013321">
    <property type="entry name" value="Arc_rbn_hlx_hlx"/>
</dbReference>
<dbReference type="Proteomes" id="UP001597076">
    <property type="component" value="Unassembled WGS sequence"/>
</dbReference>
<comment type="caution">
    <text evidence="3">The sequence shown here is derived from an EMBL/GenBank/DDBJ whole genome shotgun (WGS) entry which is preliminary data.</text>
</comment>
<sequence length="100" mass="11427">MSTETDGSHNGDRMEKIDVRVPADLLEQINKEYGRRGYASRSEAIRDALRDWLNPSVELSDDVLEDLATSREQRDRDETRSLESVMHKYGVDGDDSDPDK</sequence>
<gene>
    <name evidence="3" type="ORF">ACFR99_04520</name>
</gene>
<feature type="domain" description="Ribbon-helix-helix protein CopG" evidence="2">
    <location>
        <begin position="17"/>
        <end position="53"/>
    </location>
</feature>
<dbReference type="InterPro" id="IPR002145">
    <property type="entry name" value="CopG"/>
</dbReference>
<dbReference type="EMBL" id="JBHUDI010000003">
    <property type="protein sequence ID" value="MFD1562808.1"/>
    <property type="molecule type" value="Genomic_DNA"/>
</dbReference>
<dbReference type="RefSeq" id="WP_138781161.1">
    <property type="nucleotide sequence ID" value="NZ_JBHUDI010000003.1"/>
</dbReference>
<dbReference type="CDD" id="cd22231">
    <property type="entry name" value="RHH_NikR_HicB-like"/>
    <property type="match status" value="1"/>
</dbReference>
<protein>
    <submittedName>
        <fullName evidence="3">Ribbon-helix-helix domain-containing protein</fullName>
    </submittedName>
</protein>
<feature type="compositionally biased region" description="Basic and acidic residues" evidence="1">
    <location>
        <begin position="69"/>
        <end position="91"/>
    </location>
</feature>
<dbReference type="Pfam" id="PF01402">
    <property type="entry name" value="RHH_1"/>
    <property type="match status" value="1"/>
</dbReference>
<dbReference type="SUPFAM" id="SSF47598">
    <property type="entry name" value="Ribbon-helix-helix"/>
    <property type="match status" value="1"/>
</dbReference>
<organism evidence="3 4">
    <name type="scientific">Haloarchaeobius amylolyticus</name>
    <dbReference type="NCBI Taxonomy" id="1198296"/>
    <lineage>
        <taxon>Archaea</taxon>
        <taxon>Methanobacteriati</taxon>
        <taxon>Methanobacteriota</taxon>
        <taxon>Stenosarchaea group</taxon>
        <taxon>Halobacteria</taxon>
        <taxon>Halobacteriales</taxon>
        <taxon>Halorubellaceae</taxon>
        <taxon>Haloarchaeobius</taxon>
    </lineage>
</organism>
<reference evidence="3 4" key="1">
    <citation type="journal article" date="2019" name="Int. J. Syst. Evol. Microbiol.">
        <title>The Global Catalogue of Microorganisms (GCM) 10K type strain sequencing project: providing services to taxonomists for standard genome sequencing and annotation.</title>
        <authorList>
            <consortium name="The Broad Institute Genomics Platform"/>
            <consortium name="The Broad Institute Genome Sequencing Center for Infectious Disease"/>
            <person name="Wu L."/>
            <person name="Ma J."/>
        </authorList>
    </citation>
    <scope>NUCLEOTIDE SEQUENCE [LARGE SCALE GENOMIC DNA]</scope>
    <source>
        <strain evidence="3 4">CGMCC 1.12230</strain>
    </source>
</reference>
<dbReference type="AlphaFoldDB" id="A0ABD6BDS0"/>
<proteinExistence type="predicted"/>
<evidence type="ECO:0000313" key="4">
    <source>
        <dbReference type="Proteomes" id="UP001597076"/>
    </source>
</evidence>
<name>A0ABD6BDS0_9EURY</name>